<gene>
    <name evidence="1" type="ORF">MA16_Dca022413</name>
</gene>
<dbReference type="Proteomes" id="UP000233837">
    <property type="component" value="Unassembled WGS sequence"/>
</dbReference>
<evidence type="ECO:0000313" key="1">
    <source>
        <dbReference type="EMBL" id="PKU67542.1"/>
    </source>
</evidence>
<protein>
    <submittedName>
        <fullName evidence="1">Uncharacterized protein</fullName>
    </submittedName>
</protein>
<reference evidence="1 2" key="2">
    <citation type="journal article" date="2017" name="Nature">
        <title>The Apostasia genome and the evolution of orchids.</title>
        <authorList>
            <person name="Zhang G.Q."/>
            <person name="Liu K.W."/>
            <person name="Li Z."/>
            <person name="Lohaus R."/>
            <person name="Hsiao Y.Y."/>
            <person name="Niu S.C."/>
            <person name="Wang J.Y."/>
            <person name="Lin Y.C."/>
            <person name="Xu Q."/>
            <person name="Chen L.J."/>
            <person name="Yoshida K."/>
            <person name="Fujiwara S."/>
            <person name="Wang Z.W."/>
            <person name="Zhang Y.Q."/>
            <person name="Mitsuda N."/>
            <person name="Wang M."/>
            <person name="Liu G.H."/>
            <person name="Pecoraro L."/>
            <person name="Huang H.X."/>
            <person name="Xiao X.J."/>
            <person name="Lin M."/>
            <person name="Wu X.Y."/>
            <person name="Wu W.L."/>
            <person name="Chen Y.Y."/>
            <person name="Chang S.B."/>
            <person name="Sakamoto S."/>
            <person name="Ohme-Takagi M."/>
            <person name="Yagi M."/>
            <person name="Zeng S.J."/>
            <person name="Shen C.Y."/>
            <person name="Yeh C.M."/>
            <person name="Luo Y.B."/>
            <person name="Tsai W.C."/>
            <person name="Van de Peer Y."/>
            <person name="Liu Z.J."/>
        </authorList>
    </citation>
    <scope>NUCLEOTIDE SEQUENCE [LARGE SCALE GENOMIC DNA]</scope>
    <source>
        <tissue evidence="1">The whole plant</tissue>
    </source>
</reference>
<accession>A0A2I0VVV9</accession>
<dbReference type="EMBL" id="KZ503186">
    <property type="protein sequence ID" value="PKU67542.1"/>
    <property type="molecule type" value="Genomic_DNA"/>
</dbReference>
<name>A0A2I0VVV9_9ASPA</name>
<proteinExistence type="predicted"/>
<organism evidence="1 2">
    <name type="scientific">Dendrobium catenatum</name>
    <dbReference type="NCBI Taxonomy" id="906689"/>
    <lineage>
        <taxon>Eukaryota</taxon>
        <taxon>Viridiplantae</taxon>
        <taxon>Streptophyta</taxon>
        <taxon>Embryophyta</taxon>
        <taxon>Tracheophyta</taxon>
        <taxon>Spermatophyta</taxon>
        <taxon>Magnoliopsida</taxon>
        <taxon>Liliopsida</taxon>
        <taxon>Asparagales</taxon>
        <taxon>Orchidaceae</taxon>
        <taxon>Epidendroideae</taxon>
        <taxon>Malaxideae</taxon>
        <taxon>Dendrobiinae</taxon>
        <taxon>Dendrobium</taxon>
    </lineage>
</organism>
<sequence>MSPRALILYRAARRFDPDWNPGLLCSRIARYYLVFARYYEVLLGNNEKYRSVKTNTEFF</sequence>
<evidence type="ECO:0000313" key="2">
    <source>
        <dbReference type="Proteomes" id="UP000233837"/>
    </source>
</evidence>
<dbReference type="AlphaFoldDB" id="A0A2I0VVV9"/>
<keyword evidence="2" id="KW-1185">Reference proteome</keyword>
<reference evidence="1 2" key="1">
    <citation type="journal article" date="2016" name="Sci. Rep.">
        <title>The Dendrobium catenatum Lindl. genome sequence provides insights into polysaccharide synthase, floral development and adaptive evolution.</title>
        <authorList>
            <person name="Zhang G.Q."/>
            <person name="Xu Q."/>
            <person name="Bian C."/>
            <person name="Tsai W.C."/>
            <person name="Yeh C.M."/>
            <person name="Liu K.W."/>
            <person name="Yoshida K."/>
            <person name="Zhang L.S."/>
            <person name="Chang S.B."/>
            <person name="Chen F."/>
            <person name="Shi Y."/>
            <person name="Su Y.Y."/>
            <person name="Zhang Y.Q."/>
            <person name="Chen L.J."/>
            <person name="Yin Y."/>
            <person name="Lin M."/>
            <person name="Huang H."/>
            <person name="Deng H."/>
            <person name="Wang Z.W."/>
            <person name="Zhu S.L."/>
            <person name="Zhao X."/>
            <person name="Deng C."/>
            <person name="Niu S.C."/>
            <person name="Huang J."/>
            <person name="Wang M."/>
            <person name="Liu G.H."/>
            <person name="Yang H.J."/>
            <person name="Xiao X.J."/>
            <person name="Hsiao Y.Y."/>
            <person name="Wu W.L."/>
            <person name="Chen Y.Y."/>
            <person name="Mitsuda N."/>
            <person name="Ohme-Takagi M."/>
            <person name="Luo Y.B."/>
            <person name="Van de Peer Y."/>
            <person name="Liu Z.J."/>
        </authorList>
    </citation>
    <scope>NUCLEOTIDE SEQUENCE [LARGE SCALE GENOMIC DNA]</scope>
    <source>
        <tissue evidence="1">The whole plant</tissue>
    </source>
</reference>